<dbReference type="InterPro" id="IPR011994">
    <property type="entry name" value="Cytidylate_kinase_dom"/>
</dbReference>
<accession>A0ABW8XQD5</accession>
<keyword evidence="11" id="KW-1185">Reference proteome</keyword>
<evidence type="ECO:0000256" key="3">
    <source>
        <dbReference type="ARBA" id="ARBA00022741"/>
    </source>
</evidence>
<dbReference type="EC" id="2.7.4.25" evidence="8"/>
<dbReference type="HAMAP" id="MF_00238">
    <property type="entry name" value="Cytidyl_kinase_type1"/>
    <property type="match status" value="1"/>
</dbReference>
<evidence type="ECO:0000256" key="1">
    <source>
        <dbReference type="ARBA" id="ARBA00009427"/>
    </source>
</evidence>
<keyword evidence="4 8" id="KW-0418">Kinase</keyword>
<keyword evidence="3 8" id="KW-0547">Nucleotide-binding</keyword>
<comment type="subcellular location">
    <subcellularLocation>
        <location evidence="8">Cytoplasm</location>
    </subcellularLocation>
</comment>
<keyword evidence="8" id="KW-0963">Cytoplasm</keyword>
<evidence type="ECO:0000256" key="2">
    <source>
        <dbReference type="ARBA" id="ARBA00022679"/>
    </source>
</evidence>
<evidence type="ECO:0000256" key="6">
    <source>
        <dbReference type="ARBA" id="ARBA00047615"/>
    </source>
</evidence>
<dbReference type="GO" id="GO:0016301">
    <property type="term" value="F:kinase activity"/>
    <property type="evidence" value="ECO:0007669"/>
    <property type="project" value="UniProtKB-KW"/>
</dbReference>
<evidence type="ECO:0000256" key="4">
    <source>
        <dbReference type="ARBA" id="ARBA00022777"/>
    </source>
</evidence>
<dbReference type="PANTHER" id="PTHR21299:SF2">
    <property type="entry name" value="CYTIDYLATE KINASE"/>
    <property type="match status" value="1"/>
</dbReference>
<dbReference type="InterPro" id="IPR003136">
    <property type="entry name" value="Cytidylate_kin"/>
</dbReference>
<evidence type="ECO:0000256" key="7">
    <source>
        <dbReference type="ARBA" id="ARBA00048478"/>
    </source>
</evidence>
<dbReference type="NCBIfam" id="TIGR00017">
    <property type="entry name" value="cmk"/>
    <property type="match status" value="1"/>
</dbReference>
<name>A0ABW8XQD5_9FLAO</name>
<organism evidence="10 11">
    <name type="scientific">Flavobacterium plantiphilum</name>
    <dbReference type="NCBI Taxonomy" id="3163297"/>
    <lineage>
        <taxon>Bacteria</taxon>
        <taxon>Pseudomonadati</taxon>
        <taxon>Bacteroidota</taxon>
        <taxon>Flavobacteriia</taxon>
        <taxon>Flavobacteriales</taxon>
        <taxon>Flavobacteriaceae</taxon>
        <taxon>Flavobacterium</taxon>
    </lineage>
</organism>
<gene>
    <name evidence="8 10" type="primary">cmk</name>
    <name evidence="10" type="ORF">ABS764_00905</name>
</gene>
<protein>
    <recommendedName>
        <fullName evidence="8">Cytidylate kinase</fullName>
        <shortName evidence="8">CK</shortName>
        <ecNumber evidence="8">2.7.4.25</ecNumber>
    </recommendedName>
    <alternativeName>
        <fullName evidence="8">Cytidine monophosphate kinase</fullName>
        <shortName evidence="8">CMP kinase</shortName>
    </alternativeName>
</protein>
<dbReference type="Pfam" id="PF02224">
    <property type="entry name" value="Cytidylate_kin"/>
    <property type="match status" value="1"/>
</dbReference>
<reference evidence="10 11" key="1">
    <citation type="submission" date="2024-06" db="EMBL/GenBank/DDBJ databases">
        <authorList>
            <person name="Kaempfer P."/>
            <person name="Viver T."/>
        </authorList>
    </citation>
    <scope>NUCLEOTIDE SEQUENCE [LARGE SCALE GENOMIC DNA]</scope>
    <source>
        <strain evidence="10 11">ST-87</strain>
    </source>
</reference>
<dbReference type="SUPFAM" id="SSF52540">
    <property type="entry name" value="P-loop containing nucleoside triphosphate hydrolases"/>
    <property type="match status" value="1"/>
</dbReference>
<comment type="similarity">
    <text evidence="1 8">Belongs to the cytidylate kinase family. Type 1 subfamily.</text>
</comment>
<keyword evidence="5 8" id="KW-0067">ATP-binding</keyword>
<proteinExistence type="inferred from homology"/>
<feature type="binding site" evidence="8">
    <location>
        <begin position="27"/>
        <end position="35"/>
    </location>
    <ligand>
        <name>ATP</name>
        <dbReference type="ChEBI" id="CHEBI:30616"/>
    </ligand>
</feature>
<dbReference type="CDD" id="cd02020">
    <property type="entry name" value="CMPK"/>
    <property type="match status" value="1"/>
</dbReference>
<feature type="domain" description="Cytidylate kinase" evidence="9">
    <location>
        <begin position="23"/>
        <end position="241"/>
    </location>
</feature>
<dbReference type="EMBL" id="JBELQA010000001">
    <property type="protein sequence ID" value="MFL9829396.1"/>
    <property type="molecule type" value="Genomic_DNA"/>
</dbReference>
<evidence type="ECO:0000256" key="5">
    <source>
        <dbReference type="ARBA" id="ARBA00022840"/>
    </source>
</evidence>
<dbReference type="Proteomes" id="UP001629260">
    <property type="component" value="Unassembled WGS sequence"/>
</dbReference>
<comment type="caution">
    <text evidence="10">The sequence shown here is derived from an EMBL/GenBank/DDBJ whole genome shotgun (WGS) entry which is preliminary data.</text>
</comment>
<dbReference type="PANTHER" id="PTHR21299">
    <property type="entry name" value="CYTIDYLATE KINASE/PANTOATE-BETA-ALANINE LIGASE"/>
    <property type="match status" value="1"/>
</dbReference>
<evidence type="ECO:0000259" key="9">
    <source>
        <dbReference type="Pfam" id="PF02224"/>
    </source>
</evidence>
<keyword evidence="2 8" id="KW-0808">Transferase</keyword>
<comment type="catalytic activity">
    <reaction evidence="6 8">
        <text>dCMP + ATP = dCDP + ADP</text>
        <dbReference type="Rhea" id="RHEA:25094"/>
        <dbReference type="ChEBI" id="CHEBI:30616"/>
        <dbReference type="ChEBI" id="CHEBI:57566"/>
        <dbReference type="ChEBI" id="CHEBI:58593"/>
        <dbReference type="ChEBI" id="CHEBI:456216"/>
        <dbReference type="EC" id="2.7.4.25"/>
    </reaction>
</comment>
<comment type="catalytic activity">
    <reaction evidence="7 8">
        <text>CMP + ATP = CDP + ADP</text>
        <dbReference type="Rhea" id="RHEA:11600"/>
        <dbReference type="ChEBI" id="CHEBI:30616"/>
        <dbReference type="ChEBI" id="CHEBI:58069"/>
        <dbReference type="ChEBI" id="CHEBI:60377"/>
        <dbReference type="ChEBI" id="CHEBI:456216"/>
        <dbReference type="EC" id="2.7.4.25"/>
    </reaction>
</comment>
<evidence type="ECO:0000256" key="8">
    <source>
        <dbReference type="HAMAP-Rule" id="MF_00238"/>
    </source>
</evidence>
<sequence length="247" mass="28338">MYFYCFYLFNNLKNFILDKKIIIAIDGFSSTGKSTLAKQLAKHLGYVFIDTGAMYRAIAFFSMQKGYINDEFFDKEALIKSLPAIRLQFKFNSGLGFAEMHLNGENVEKQIRSFEVSGFVSKVAEITEVRKKLVEQQQEMGKDKGIVMDGRDIGTVVFPEAELKIFMTASAQTRAQRRYDELLQKGDLVTFEEVFNNVVERDYIDTHRNNSPLTKADDAVEIDNSNLSREDQFDLVLEVVNKITKKK</sequence>
<dbReference type="Gene3D" id="3.40.50.300">
    <property type="entry name" value="P-loop containing nucleotide triphosphate hydrolases"/>
    <property type="match status" value="1"/>
</dbReference>
<dbReference type="InterPro" id="IPR027417">
    <property type="entry name" value="P-loop_NTPase"/>
</dbReference>
<evidence type="ECO:0000313" key="10">
    <source>
        <dbReference type="EMBL" id="MFL9829396.1"/>
    </source>
</evidence>
<evidence type="ECO:0000313" key="11">
    <source>
        <dbReference type="Proteomes" id="UP001629260"/>
    </source>
</evidence>